<dbReference type="SUPFAM" id="SSF54211">
    <property type="entry name" value="Ribosomal protein S5 domain 2-like"/>
    <property type="match status" value="1"/>
</dbReference>
<evidence type="ECO:0000259" key="7">
    <source>
        <dbReference type="Pfam" id="PF08544"/>
    </source>
</evidence>
<dbReference type="RefSeq" id="WP_420069357.1">
    <property type="nucleotide sequence ID" value="NZ_JBCHKQ010000002.1"/>
</dbReference>
<evidence type="ECO:0000256" key="2">
    <source>
        <dbReference type="ARBA" id="ARBA00022741"/>
    </source>
</evidence>
<dbReference type="Pfam" id="PF08544">
    <property type="entry name" value="GHMP_kinases_C"/>
    <property type="match status" value="1"/>
</dbReference>
<dbReference type="PANTHER" id="PTHR10457">
    <property type="entry name" value="MEVALONATE KINASE/GALACTOKINASE"/>
    <property type="match status" value="1"/>
</dbReference>
<proteinExistence type="inferred from homology"/>
<dbReference type="Pfam" id="PF10509">
    <property type="entry name" value="GalKase_gal_bdg"/>
    <property type="match status" value="1"/>
</dbReference>
<evidence type="ECO:0000259" key="8">
    <source>
        <dbReference type="Pfam" id="PF10509"/>
    </source>
</evidence>
<name>A0ABU9UB78_9SPIR</name>
<dbReference type="Pfam" id="PF00288">
    <property type="entry name" value="GHMP_kinases_N"/>
    <property type="match status" value="1"/>
</dbReference>
<dbReference type="InterPro" id="IPR014721">
    <property type="entry name" value="Ribsml_uS5_D2-typ_fold_subgr"/>
</dbReference>
<feature type="domain" description="GHMP kinase N-terminal" evidence="6">
    <location>
        <begin position="89"/>
        <end position="156"/>
    </location>
</feature>
<evidence type="ECO:0000313" key="9">
    <source>
        <dbReference type="EMBL" id="MEM5947910.1"/>
    </source>
</evidence>
<protein>
    <submittedName>
        <fullName evidence="9">Galactokinase family protein</fullName>
    </submittedName>
</protein>
<evidence type="ECO:0000313" key="10">
    <source>
        <dbReference type="Proteomes" id="UP001466331"/>
    </source>
</evidence>
<reference evidence="9 10" key="1">
    <citation type="submission" date="2024-03" db="EMBL/GenBank/DDBJ databases">
        <title>Ignisphaera cupida sp. nov., a hyperthermophilic hydrolytic archaeon from a hot spring of Kamchatka, and proposal of Ignisphaeraceae fam. nov.</title>
        <authorList>
            <person name="Podosokorskaya O.A."/>
            <person name="Elcheninov A.G."/>
            <person name="Maltseva A.I."/>
            <person name="Zayulina K.S."/>
            <person name="Novikov A."/>
            <person name="Merkel A.Y."/>
        </authorList>
    </citation>
    <scope>NUCLEOTIDE SEQUENCE [LARGE SCALE GENOMIC DNA]</scope>
    <source>
        <strain evidence="9 10">38H-sp</strain>
    </source>
</reference>
<keyword evidence="5" id="KW-0299">Galactose metabolism</keyword>
<keyword evidence="3" id="KW-0418">Kinase</keyword>
<dbReference type="Proteomes" id="UP001466331">
    <property type="component" value="Unassembled WGS sequence"/>
</dbReference>
<dbReference type="PRINTS" id="PR00959">
    <property type="entry name" value="MEVGALKINASE"/>
</dbReference>
<feature type="domain" description="GHMP kinase C-terminal" evidence="7">
    <location>
        <begin position="278"/>
        <end position="355"/>
    </location>
</feature>
<evidence type="ECO:0000256" key="4">
    <source>
        <dbReference type="ARBA" id="ARBA00022840"/>
    </source>
</evidence>
<dbReference type="Gene3D" id="3.30.230.10">
    <property type="match status" value="1"/>
</dbReference>
<keyword evidence="3" id="KW-0808">Transferase</keyword>
<dbReference type="InterPro" id="IPR006204">
    <property type="entry name" value="GHMP_kinase_N_dom"/>
</dbReference>
<dbReference type="SUPFAM" id="SSF55060">
    <property type="entry name" value="GHMP Kinase, C-terminal domain"/>
    <property type="match status" value="1"/>
</dbReference>
<dbReference type="InterPro" id="IPR006206">
    <property type="entry name" value="Mevalonate/galactokinase"/>
</dbReference>
<comment type="caution">
    <text evidence="9">The sequence shown here is derived from an EMBL/GenBank/DDBJ whole genome shotgun (WGS) entry which is preliminary data.</text>
</comment>
<dbReference type="PIRSF" id="PIRSF000530">
    <property type="entry name" value="Galactokinase"/>
    <property type="match status" value="1"/>
</dbReference>
<evidence type="ECO:0000259" key="6">
    <source>
        <dbReference type="Pfam" id="PF00288"/>
    </source>
</evidence>
<dbReference type="InterPro" id="IPR013750">
    <property type="entry name" value="GHMP_kinase_C_dom"/>
</dbReference>
<dbReference type="Gene3D" id="3.30.70.890">
    <property type="entry name" value="GHMP kinase, C-terminal domain"/>
    <property type="match status" value="1"/>
</dbReference>
<dbReference type="InterPro" id="IPR036554">
    <property type="entry name" value="GHMP_kinase_C_sf"/>
</dbReference>
<dbReference type="InterPro" id="IPR020568">
    <property type="entry name" value="Ribosomal_Su5_D2-typ_SF"/>
</dbReference>
<dbReference type="PANTHER" id="PTHR10457:SF7">
    <property type="entry name" value="GALACTOKINASE-RELATED"/>
    <property type="match status" value="1"/>
</dbReference>
<dbReference type="InterPro" id="IPR000705">
    <property type="entry name" value="Galactokinase"/>
</dbReference>
<comment type="similarity">
    <text evidence="1">Belongs to the GHMP kinase family. GalK subfamily.</text>
</comment>
<feature type="domain" description="Galactokinase N-terminal" evidence="8">
    <location>
        <begin position="7"/>
        <end position="55"/>
    </location>
</feature>
<dbReference type="PRINTS" id="PR00473">
    <property type="entry name" value="GALCTOKINASE"/>
</dbReference>
<keyword evidence="5" id="KW-0119">Carbohydrate metabolism</keyword>
<evidence type="ECO:0000256" key="1">
    <source>
        <dbReference type="ARBA" id="ARBA00006566"/>
    </source>
</evidence>
<dbReference type="EMBL" id="JBCHKQ010000002">
    <property type="protein sequence ID" value="MEM5947910.1"/>
    <property type="molecule type" value="Genomic_DNA"/>
</dbReference>
<organism evidence="9 10">
    <name type="scientific">Rarispira pelagica</name>
    <dbReference type="NCBI Taxonomy" id="3141764"/>
    <lineage>
        <taxon>Bacteria</taxon>
        <taxon>Pseudomonadati</taxon>
        <taxon>Spirochaetota</taxon>
        <taxon>Spirochaetia</taxon>
        <taxon>Winmispirales</taxon>
        <taxon>Winmispiraceae</taxon>
        <taxon>Rarispira</taxon>
    </lineage>
</organism>
<dbReference type="InterPro" id="IPR019539">
    <property type="entry name" value="GalKase_N"/>
</dbReference>
<sequence>MTDIRELHKEEYGSFPEIVVTAPAVVSLLGEHTEDYGGPVVQYASHLRCAVAVSRRRDSSLRFFSASLNERKKTSVPNLKYRKEDRWSNYLKGFYSVFIEKGAPACGLEVTIDSDIPMKVGLASSSAMQMAFAFAIRELVGISCSDEELVSYIRMGQEEFLETVPRRADFFTMLNASPGNLVVTDSRKDAVSVVPFDMQDKVFLVVDVNVPEHILSEEYGDFDDEFPGFLKNFLKEKDKRSLLDFPVLGLKTALGSIPEGMRKKCIHILEEVTRVNEALQAVERGDFSVFGRILSRSHESLRDNFEVSSPEFDWIAKRCYEISNVYGSRIVGTGFSGSIVAFMDRAVIPEYKEKLDEYERIFGFVPSYMVSLPSDGVEVVSRL</sequence>
<evidence type="ECO:0000256" key="5">
    <source>
        <dbReference type="ARBA" id="ARBA00023144"/>
    </source>
</evidence>
<gene>
    <name evidence="9" type="ORF">WKV44_05075</name>
</gene>
<keyword evidence="10" id="KW-1185">Reference proteome</keyword>
<accession>A0ABU9UB78</accession>
<keyword evidence="4" id="KW-0067">ATP-binding</keyword>
<evidence type="ECO:0000256" key="3">
    <source>
        <dbReference type="ARBA" id="ARBA00022777"/>
    </source>
</evidence>
<keyword evidence="2" id="KW-0547">Nucleotide-binding</keyword>